<dbReference type="PROSITE" id="PS50835">
    <property type="entry name" value="IG_LIKE"/>
    <property type="match status" value="1"/>
</dbReference>
<dbReference type="GO" id="GO:0002250">
    <property type="term" value="P:adaptive immune response"/>
    <property type="evidence" value="ECO:0007669"/>
    <property type="project" value="UniProtKB-KW"/>
</dbReference>
<keyword evidence="3" id="KW-0675">Receptor</keyword>
<sequence>MQLFAGLVLIVSFCFSCGDEVKQEVPTISKQEEEQVSLECSYETSSTNVYLYWYRQYTGSAPQFILYNGNSKHNAEFAKTRFSSTVDKSNRKTVLKISGLIPEDTAMYYCALWTTVVHN</sequence>
<accession>A0AAD7W0G1</accession>
<dbReference type="InterPro" id="IPR051287">
    <property type="entry name" value="TCR_variable_region"/>
</dbReference>
<keyword evidence="1 6" id="KW-0732">Signal</keyword>
<keyword evidence="5" id="KW-1279">T cell receptor</keyword>
<dbReference type="PANTHER" id="PTHR19367:SF18">
    <property type="entry name" value="T CELL RECEPTOR ALPHA VARIABLE 16"/>
    <property type="match status" value="1"/>
</dbReference>
<reference evidence="8" key="1">
    <citation type="journal article" date="2023" name="Science">
        <title>Genome structures resolve the early diversification of teleost fishes.</title>
        <authorList>
            <person name="Parey E."/>
            <person name="Louis A."/>
            <person name="Montfort J."/>
            <person name="Bouchez O."/>
            <person name="Roques C."/>
            <person name="Iampietro C."/>
            <person name="Lluch J."/>
            <person name="Castinel A."/>
            <person name="Donnadieu C."/>
            <person name="Desvignes T."/>
            <person name="Floi Bucao C."/>
            <person name="Jouanno E."/>
            <person name="Wen M."/>
            <person name="Mejri S."/>
            <person name="Dirks R."/>
            <person name="Jansen H."/>
            <person name="Henkel C."/>
            <person name="Chen W.J."/>
            <person name="Zahm M."/>
            <person name="Cabau C."/>
            <person name="Klopp C."/>
            <person name="Thompson A.W."/>
            <person name="Robinson-Rechavi M."/>
            <person name="Braasch I."/>
            <person name="Lecointre G."/>
            <person name="Bobe J."/>
            <person name="Postlethwait J.H."/>
            <person name="Berthelot C."/>
            <person name="Roest Crollius H."/>
            <person name="Guiguen Y."/>
        </authorList>
    </citation>
    <scope>NUCLEOTIDE SEQUENCE</scope>
    <source>
        <strain evidence="8">NC1722</strain>
    </source>
</reference>
<evidence type="ECO:0000256" key="3">
    <source>
        <dbReference type="ARBA" id="ARBA00023170"/>
    </source>
</evidence>
<name>A0AAD7W0G1_9TELE</name>
<evidence type="ECO:0000256" key="6">
    <source>
        <dbReference type="SAM" id="SignalP"/>
    </source>
</evidence>
<dbReference type="PANTHER" id="PTHR19367">
    <property type="entry name" value="T-CELL RECEPTOR ALPHA CHAIN V REGION"/>
    <property type="match status" value="1"/>
</dbReference>
<evidence type="ECO:0000259" key="7">
    <source>
        <dbReference type="PROSITE" id="PS50835"/>
    </source>
</evidence>
<feature type="non-terminal residue" evidence="8">
    <location>
        <position position="119"/>
    </location>
</feature>
<evidence type="ECO:0000256" key="1">
    <source>
        <dbReference type="ARBA" id="ARBA00022729"/>
    </source>
</evidence>
<evidence type="ECO:0000256" key="5">
    <source>
        <dbReference type="ARBA" id="ARBA00043266"/>
    </source>
</evidence>
<dbReference type="SUPFAM" id="SSF48726">
    <property type="entry name" value="Immunoglobulin"/>
    <property type="match status" value="1"/>
</dbReference>
<feature type="signal peptide" evidence="6">
    <location>
        <begin position="1"/>
        <end position="18"/>
    </location>
</feature>
<feature type="domain" description="Ig-like" evidence="7">
    <location>
        <begin position="19"/>
        <end position="119"/>
    </location>
</feature>
<dbReference type="InterPro" id="IPR036179">
    <property type="entry name" value="Ig-like_dom_sf"/>
</dbReference>
<keyword evidence="5" id="KW-0391">Immunity</keyword>
<protein>
    <recommendedName>
        <fullName evidence="7">Ig-like domain-containing protein</fullName>
    </recommendedName>
</protein>
<dbReference type="Pfam" id="PF07686">
    <property type="entry name" value="V-set"/>
    <property type="match status" value="1"/>
</dbReference>
<evidence type="ECO:0000313" key="9">
    <source>
        <dbReference type="Proteomes" id="UP001221898"/>
    </source>
</evidence>
<dbReference type="SMART" id="SM00406">
    <property type="entry name" value="IGv"/>
    <property type="match status" value="1"/>
</dbReference>
<comment type="caution">
    <text evidence="8">The sequence shown here is derived from an EMBL/GenBank/DDBJ whole genome shotgun (WGS) entry which is preliminary data.</text>
</comment>
<keyword evidence="4" id="KW-0393">Immunoglobulin domain</keyword>
<organism evidence="8 9">
    <name type="scientific">Aldrovandia affinis</name>
    <dbReference type="NCBI Taxonomy" id="143900"/>
    <lineage>
        <taxon>Eukaryota</taxon>
        <taxon>Metazoa</taxon>
        <taxon>Chordata</taxon>
        <taxon>Craniata</taxon>
        <taxon>Vertebrata</taxon>
        <taxon>Euteleostomi</taxon>
        <taxon>Actinopterygii</taxon>
        <taxon>Neopterygii</taxon>
        <taxon>Teleostei</taxon>
        <taxon>Notacanthiformes</taxon>
        <taxon>Halosauridae</taxon>
        <taxon>Aldrovandia</taxon>
    </lineage>
</organism>
<feature type="chain" id="PRO_5042192230" description="Ig-like domain-containing protein" evidence="6">
    <location>
        <begin position="19"/>
        <end position="119"/>
    </location>
</feature>
<dbReference type="InterPro" id="IPR007110">
    <property type="entry name" value="Ig-like_dom"/>
</dbReference>
<dbReference type="GO" id="GO:0042101">
    <property type="term" value="C:T cell receptor complex"/>
    <property type="evidence" value="ECO:0007669"/>
    <property type="project" value="UniProtKB-KW"/>
</dbReference>
<dbReference type="InterPro" id="IPR013783">
    <property type="entry name" value="Ig-like_fold"/>
</dbReference>
<dbReference type="EMBL" id="JAINUG010000514">
    <property type="protein sequence ID" value="KAJ8367028.1"/>
    <property type="molecule type" value="Genomic_DNA"/>
</dbReference>
<keyword evidence="9" id="KW-1185">Reference proteome</keyword>
<dbReference type="Gene3D" id="2.60.40.10">
    <property type="entry name" value="Immunoglobulins"/>
    <property type="match status" value="1"/>
</dbReference>
<dbReference type="Proteomes" id="UP001221898">
    <property type="component" value="Unassembled WGS sequence"/>
</dbReference>
<keyword evidence="2" id="KW-1064">Adaptive immunity</keyword>
<dbReference type="AlphaFoldDB" id="A0AAD7W0G1"/>
<dbReference type="InterPro" id="IPR013106">
    <property type="entry name" value="Ig_V-set"/>
</dbReference>
<proteinExistence type="predicted"/>
<evidence type="ECO:0000313" key="8">
    <source>
        <dbReference type="EMBL" id="KAJ8367028.1"/>
    </source>
</evidence>
<gene>
    <name evidence="8" type="ORF">AAFF_G00333860</name>
</gene>
<evidence type="ECO:0000256" key="2">
    <source>
        <dbReference type="ARBA" id="ARBA00023130"/>
    </source>
</evidence>
<evidence type="ECO:0000256" key="4">
    <source>
        <dbReference type="ARBA" id="ARBA00023319"/>
    </source>
</evidence>